<evidence type="ECO:0000313" key="2">
    <source>
        <dbReference type="Proteomes" id="UP000821845"/>
    </source>
</evidence>
<accession>A0ACB7S8M3</accession>
<sequence length="98" mass="10441">MESGSWASPLGIEDGKNEEHTAAGGDAKTNVSRTRRGGGKGVAMLPRKMGLAVSLLGSKRDWHVASKNATFLAVREPERIRDAVPAATSRTRRRNGGN</sequence>
<dbReference type="Proteomes" id="UP000821845">
    <property type="component" value="Chromosome 5"/>
</dbReference>
<keyword evidence="2" id="KW-1185">Reference proteome</keyword>
<protein>
    <submittedName>
        <fullName evidence="1">Uncharacterized protein</fullName>
    </submittedName>
</protein>
<evidence type="ECO:0000313" key="1">
    <source>
        <dbReference type="EMBL" id="KAH6931103.1"/>
    </source>
</evidence>
<organism evidence="1 2">
    <name type="scientific">Hyalomma asiaticum</name>
    <name type="common">Tick</name>
    <dbReference type="NCBI Taxonomy" id="266040"/>
    <lineage>
        <taxon>Eukaryota</taxon>
        <taxon>Metazoa</taxon>
        <taxon>Ecdysozoa</taxon>
        <taxon>Arthropoda</taxon>
        <taxon>Chelicerata</taxon>
        <taxon>Arachnida</taxon>
        <taxon>Acari</taxon>
        <taxon>Parasitiformes</taxon>
        <taxon>Ixodida</taxon>
        <taxon>Ixodoidea</taxon>
        <taxon>Ixodidae</taxon>
        <taxon>Hyalomminae</taxon>
        <taxon>Hyalomma</taxon>
    </lineage>
</organism>
<comment type="caution">
    <text evidence="1">The sequence shown here is derived from an EMBL/GenBank/DDBJ whole genome shotgun (WGS) entry which is preliminary data.</text>
</comment>
<gene>
    <name evidence="1" type="ORF">HPB50_022213</name>
</gene>
<reference evidence="1" key="1">
    <citation type="submission" date="2020-05" db="EMBL/GenBank/DDBJ databases">
        <title>Large-scale comparative analyses of tick genomes elucidate their genetic diversity and vector capacities.</title>
        <authorList>
            <person name="Jia N."/>
            <person name="Wang J."/>
            <person name="Shi W."/>
            <person name="Du L."/>
            <person name="Sun Y."/>
            <person name="Zhan W."/>
            <person name="Jiang J."/>
            <person name="Wang Q."/>
            <person name="Zhang B."/>
            <person name="Ji P."/>
            <person name="Sakyi L.B."/>
            <person name="Cui X."/>
            <person name="Yuan T."/>
            <person name="Jiang B."/>
            <person name="Yang W."/>
            <person name="Lam T.T.-Y."/>
            <person name="Chang Q."/>
            <person name="Ding S."/>
            <person name="Wang X."/>
            <person name="Zhu J."/>
            <person name="Ruan X."/>
            <person name="Zhao L."/>
            <person name="Wei J."/>
            <person name="Que T."/>
            <person name="Du C."/>
            <person name="Cheng J."/>
            <person name="Dai P."/>
            <person name="Han X."/>
            <person name="Huang E."/>
            <person name="Gao Y."/>
            <person name="Liu J."/>
            <person name="Shao H."/>
            <person name="Ye R."/>
            <person name="Li L."/>
            <person name="Wei W."/>
            <person name="Wang X."/>
            <person name="Wang C."/>
            <person name="Yang T."/>
            <person name="Huo Q."/>
            <person name="Li W."/>
            <person name="Guo W."/>
            <person name="Chen H."/>
            <person name="Zhou L."/>
            <person name="Ni X."/>
            <person name="Tian J."/>
            <person name="Zhou Y."/>
            <person name="Sheng Y."/>
            <person name="Liu T."/>
            <person name="Pan Y."/>
            <person name="Xia L."/>
            <person name="Li J."/>
            <person name="Zhao F."/>
            <person name="Cao W."/>
        </authorList>
    </citation>
    <scope>NUCLEOTIDE SEQUENCE</scope>
    <source>
        <strain evidence="1">Hyas-2018</strain>
    </source>
</reference>
<dbReference type="EMBL" id="CM023485">
    <property type="protein sequence ID" value="KAH6931103.1"/>
    <property type="molecule type" value="Genomic_DNA"/>
</dbReference>
<name>A0ACB7S8M3_HYAAI</name>
<proteinExistence type="predicted"/>